<dbReference type="Gene3D" id="3.40.50.10540">
    <property type="entry name" value="Crotonobetainyl-coa:carnitine coa-transferase, domain 1"/>
    <property type="match status" value="1"/>
</dbReference>
<dbReference type="Gene3D" id="3.30.1540.10">
    <property type="entry name" value="formyl-coa transferase, domain 3"/>
    <property type="match status" value="1"/>
</dbReference>
<evidence type="ECO:0000313" key="3">
    <source>
        <dbReference type="Proteomes" id="UP000219331"/>
    </source>
</evidence>
<dbReference type="InterPro" id="IPR044855">
    <property type="entry name" value="CoA-Trfase_III_dom3_sf"/>
</dbReference>
<dbReference type="RefSeq" id="WP_097176289.1">
    <property type="nucleotide sequence ID" value="NZ_OBML01000013.1"/>
</dbReference>
<organism evidence="2 3">
    <name type="scientific">Stappia indica</name>
    <dbReference type="NCBI Taxonomy" id="538381"/>
    <lineage>
        <taxon>Bacteria</taxon>
        <taxon>Pseudomonadati</taxon>
        <taxon>Pseudomonadota</taxon>
        <taxon>Alphaproteobacteria</taxon>
        <taxon>Hyphomicrobiales</taxon>
        <taxon>Stappiaceae</taxon>
        <taxon>Stappia</taxon>
    </lineage>
</organism>
<accession>A0A285TMC4</accession>
<dbReference type="PANTHER" id="PTHR48228">
    <property type="entry name" value="SUCCINYL-COA--D-CITRAMALATE COA-TRANSFERASE"/>
    <property type="match status" value="1"/>
</dbReference>
<evidence type="ECO:0000256" key="1">
    <source>
        <dbReference type="ARBA" id="ARBA00022679"/>
    </source>
</evidence>
<dbReference type="EMBL" id="OBML01000013">
    <property type="protein sequence ID" value="SOC23742.1"/>
    <property type="molecule type" value="Genomic_DNA"/>
</dbReference>
<dbReference type="InterPro" id="IPR050509">
    <property type="entry name" value="CoA-transferase_III"/>
</dbReference>
<dbReference type="SUPFAM" id="SSF89796">
    <property type="entry name" value="CoA-transferase family III (CaiB/BaiF)"/>
    <property type="match status" value="1"/>
</dbReference>
<sequence>MKTSPWRDPALGSGDTAALTGLKVLDIATMGAAPLAATFLADFGAEVIKVEHPENGDHIRAFGRRKNGKSVYWKTISRNKRAVTLNLKHPDGQEVLKQLVAEADVVIENFRPGTLEKWGIGYDVLAQINPGIVMLRTTGFGQTGPYSGFAGFGTLAEAMSGFASITGTPDTPPLLPQFALADGVCGAFGAFGVMVALRARDADPQRRGQVVDASICEAMSRLLESVFLDYDQFGDVRQRHGNRLPDAAPRGAYETADPGKYVALSGSAQPIALRLLRALGRPELCEDPRFSTNEGRVANAEELDEIISSWMKRHTREDALRILREYEVAAGPVYDVGDVFADPHFRERDLLTEMPDPDFGTVRVHNVMPRLSRTNGKVQFTGRDAGADNEAVFGALGLDGEAIARLRKSGAA</sequence>
<dbReference type="Pfam" id="PF02515">
    <property type="entry name" value="CoA_transf_3"/>
    <property type="match status" value="1"/>
</dbReference>
<gene>
    <name evidence="2" type="ORF">SAMN05421512_11362</name>
</gene>
<proteinExistence type="predicted"/>
<evidence type="ECO:0000313" key="2">
    <source>
        <dbReference type="EMBL" id="SOC23742.1"/>
    </source>
</evidence>
<keyword evidence="3" id="KW-1185">Reference proteome</keyword>
<dbReference type="AlphaFoldDB" id="A0A285TMC4"/>
<dbReference type="Proteomes" id="UP000219331">
    <property type="component" value="Unassembled WGS sequence"/>
</dbReference>
<reference evidence="2 3" key="1">
    <citation type="submission" date="2017-08" db="EMBL/GenBank/DDBJ databases">
        <authorList>
            <person name="de Groot N.N."/>
        </authorList>
    </citation>
    <scope>NUCLEOTIDE SEQUENCE [LARGE SCALE GENOMIC DNA]</scope>
    <source>
        <strain evidence="2 3">USBA 352</strain>
    </source>
</reference>
<name>A0A285TMC4_9HYPH</name>
<keyword evidence="1 2" id="KW-0808">Transferase</keyword>
<dbReference type="PANTHER" id="PTHR48228:SF6">
    <property type="entry name" value="L-CARNITINE COA-TRANSFERASE"/>
    <property type="match status" value="1"/>
</dbReference>
<dbReference type="InterPro" id="IPR003673">
    <property type="entry name" value="CoA-Trfase_fam_III"/>
</dbReference>
<protein>
    <submittedName>
        <fullName evidence="2">Crotonobetainyl-CoA:carnitine CoA-transferase CaiB</fullName>
    </submittedName>
</protein>
<dbReference type="STRING" id="538381.GCA_001696535_00546"/>
<dbReference type="InterPro" id="IPR023606">
    <property type="entry name" value="CoA-Trfase_III_dom_1_sf"/>
</dbReference>
<dbReference type="OrthoDB" id="7208981at2"/>
<dbReference type="GO" id="GO:0016740">
    <property type="term" value="F:transferase activity"/>
    <property type="evidence" value="ECO:0007669"/>
    <property type="project" value="UniProtKB-KW"/>
</dbReference>